<dbReference type="Pfam" id="PF25944">
    <property type="entry name" value="Beta-barrel_RND"/>
    <property type="match status" value="1"/>
</dbReference>
<dbReference type="RefSeq" id="WP_059802623.1">
    <property type="nucleotide sequence ID" value="NZ_LOYM01000041.1"/>
</dbReference>
<evidence type="ECO:0000259" key="6">
    <source>
        <dbReference type="Pfam" id="PF25917"/>
    </source>
</evidence>
<dbReference type="InterPro" id="IPR058627">
    <property type="entry name" value="MdtA-like_C"/>
</dbReference>
<dbReference type="Gene3D" id="2.40.420.20">
    <property type="match status" value="1"/>
</dbReference>
<organism evidence="9 10">
    <name type="scientific">Burkholderia ubonensis</name>
    <dbReference type="NCBI Taxonomy" id="101571"/>
    <lineage>
        <taxon>Bacteria</taxon>
        <taxon>Pseudomonadati</taxon>
        <taxon>Pseudomonadota</taxon>
        <taxon>Betaproteobacteria</taxon>
        <taxon>Burkholderiales</taxon>
        <taxon>Burkholderiaceae</taxon>
        <taxon>Burkholderia</taxon>
        <taxon>Burkholderia cepacia complex</taxon>
    </lineage>
</organism>
<dbReference type="InterPro" id="IPR058625">
    <property type="entry name" value="MdtA-like_BSH"/>
</dbReference>
<name>A0AAW3MS82_9BURK</name>
<dbReference type="Gene3D" id="2.40.50.100">
    <property type="match status" value="1"/>
</dbReference>
<dbReference type="InterPro" id="IPR030190">
    <property type="entry name" value="MacA_alpha-hairpin_sf"/>
</dbReference>
<evidence type="ECO:0000256" key="4">
    <source>
        <dbReference type="ARBA" id="ARBA00023054"/>
    </source>
</evidence>
<dbReference type="GO" id="GO:0015562">
    <property type="term" value="F:efflux transmembrane transporter activity"/>
    <property type="evidence" value="ECO:0007669"/>
    <property type="project" value="TreeGrafter"/>
</dbReference>
<evidence type="ECO:0000256" key="2">
    <source>
        <dbReference type="ARBA" id="ARBA00009477"/>
    </source>
</evidence>
<evidence type="ECO:0000256" key="5">
    <source>
        <dbReference type="SAM" id="Phobius"/>
    </source>
</evidence>
<evidence type="ECO:0008006" key="11">
    <source>
        <dbReference type="Google" id="ProtNLM"/>
    </source>
</evidence>
<evidence type="ECO:0000313" key="10">
    <source>
        <dbReference type="Proteomes" id="UP000056453"/>
    </source>
</evidence>
<keyword evidence="3" id="KW-0813">Transport</keyword>
<dbReference type="GO" id="GO:1990281">
    <property type="term" value="C:efflux pump complex"/>
    <property type="evidence" value="ECO:0007669"/>
    <property type="project" value="TreeGrafter"/>
</dbReference>
<dbReference type="Gene3D" id="2.40.30.170">
    <property type="match status" value="1"/>
</dbReference>
<reference evidence="9 10" key="1">
    <citation type="submission" date="2015-11" db="EMBL/GenBank/DDBJ databases">
        <title>Expanding the genomic diversity of Burkholderia species for the development of highly accurate diagnostics.</title>
        <authorList>
            <person name="Sahl J."/>
            <person name="Keim P."/>
            <person name="Wagner D."/>
        </authorList>
    </citation>
    <scope>NUCLEOTIDE SEQUENCE [LARGE SCALE GENOMIC DNA]</scope>
    <source>
        <strain evidence="9 10">MSMB1808WGS</strain>
    </source>
</reference>
<dbReference type="PANTHER" id="PTHR30469:SF33">
    <property type="entry name" value="SLR1207 PROTEIN"/>
    <property type="match status" value="1"/>
</dbReference>
<dbReference type="GO" id="GO:1990961">
    <property type="term" value="P:xenobiotic detoxification by transmembrane export across the plasma membrane"/>
    <property type="evidence" value="ECO:0007669"/>
    <property type="project" value="InterPro"/>
</dbReference>
<comment type="similarity">
    <text evidence="2">Belongs to the membrane fusion protein (MFP) (TC 8.A.1) family.</text>
</comment>
<dbReference type="SUPFAM" id="SSF111369">
    <property type="entry name" value="HlyD-like secretion proteins"/>
    <property type="match status" value="1"/>
</dbReference>
<comment type="caution">
    <text evidence="9">The sequence shown here is derived from an EMBL/GenBank/DDBJ whole genome shotgun (WGS) entry which is preliminary data.</text>
</comment>
<dbReference type="EMBL" id="LPBJ01000074">
    <property type="protein sequence ID" value="KVP94099.1"/>
    <property type="molecule type" value="Genomic_DNA"/>
</dbReference>
<dbReference type="InterPro" id="IPR006311">
    <property type="entry name" value="TAT_signal"/>
</dbReference>
<dbReference type="Proteomes" id="UP000056453">
    <property type="component" value="Unassembled WGS sequence"/>
</dbReference>
<keyword evidence="10" id="KW-1185">Reference proteome</keyword>
<feature type="domain" description="Multidrug resistance protein MdtA-like beta-barrel" evidence="7">
    <location>
        <begin position="235"/>
        <end position="308"/>
    </location>
</feature>
<dbReference type="PROSITE" id="PS51318">
    <property type="entry name" value="TAT"/>
    <property type="match status" value="1"/>
</dbReference>
<keyword evidence="4" id="KW-0175">Coiled coil</keyword>
<keyword evidence="5" id="KW-1133">Transmembrane helix</keyword>
<keyword evidence="5" id="KW-0812">Transmembrane</keyword>
<evidence type="ECO:0000313" key="9">
    <source>
        <dbReference type="EMBL" id="KVP94099.1"/>
    </source>
</evidence>
<evidence type="ECO:0000259" key="8">
    <source>
        <dbReference type="Pfam" id="PF25967"/>
    </source>
</evidence>
<evidence type="ECO:0000256" key="1">
    <source>
        <dbReference type="ARBA" id="ARBA00004236"/>
    </source>
</evidence>
<dbReference type="GO" id="GO:0030313">
    <property type="term" value="C:cell envelope"/>
    <property type="evidence" value="ECO:0007669"/>
    <property type="project" value="UniProtKB-SubCell"/>
</dbReference>
<dbReference type="InterPro" id="IPR006143">
    <property type="entry name" value="RND_pump_MFP"/>
</dbReference>
<dbReference type="GO" id="GO:1990195">
    <property type="term" value="C:macrolide transmembrane transporter complex"/>
    <property type="evidence" value="ECO:0007669"/>
    <property type="project" value="InterPro"/>
</dbReference>
<dbReference type="Pfam" id="PF25917">
    <property type="entry name" value="BSH_RND"/>
    <property type="match status" value="1"/>
</dbReference>
<protein>
    <recommendedName>
        <fullName evidence="11">Hemolysin secretion protein D</fullName>
    </recommendedName>
</protein>
<accession>A0AAW3MS82</accession>
<dbReference type="GO" id="GO:0019898">
    <property type="term" value="C:extrinsic component of membrane"/>
    <property type="evidence" value="ECO:0007669"/>
    <property type="project" value="InterPro"/>
</dbReference>
<dbReference type="InterPro" id="IPR058626">
    <property type="entry name" value="MdtA-like_b-barrel"/>
</dbReference>
<feature type="domain" description="Multidrug resistance protein MdtA-like C-terminal permuted SH3" evidence="8">
    <location>
        <begin position="373"/>
        <end position="414"/>
    </location>
</feature>
<dbReference type="Pfam" id="PF25967">
    <property type="entry name" value="RND-MFP_C"/>
    <property type="match status" value="1"/>
</dbReference>
<sequence length="419" mass="43939">MTILDDGNPEERTPRRRRALAGAALLACAAAVGGIWWQRHAAAGAGQRYDTAVVGRGSIEELVAATGTIVPRNYVDVGAQVSGQVKALDVGVGKVVQAGDRLAEIDPTVYLANVDARHALLRNQLATRAEREAQLDLALLQLARQQALSREQATSGEALQIAEANARIARAQLGAVRATIEQTQSALRADEANLGYTKIYAPMSGVVVSISARQGQTLNASQQTPVILRIADLSTMTVEAQVSEGDVGKLYKGMDVYFSTLGGSGRWRGKLDKVEPTPTVVNNVVLYKALFDVSNPDSRLLPQMTAQAFFVRDHADDALVVPVAAVAMRETGEPAPRGAGAPPDPAWTALVTDALGARSGAPARRAPVPRTGTVRVVGPDGTVGTRTVTAGIDNRANVEILSGLKAGERVIVGAAGASR</sequence>
<comment type="subcellular location">
    <subcellularLocation>
        <location evidence="1">Cell membrane</location>
    </subcellularLocation>
</comment>
<feature type="domain" description="Multidrug resistance protein MdtA-like barrel-sandwich hybrid" evidence="6">
    <location>
        <begin position="73"/>
        <end position="228"/>
    </location>
</feature>
<feature type="transmembrane region" description="Helical" evidence="5">
    <location>
        <begin position="19"/>
        <end position="37"/>
    </location>
</feature>
<keyword evidence="5" id="KW-0472">Membrane</keyword>
<evidence type="ECO:0000256" key="3">
    <source>
        <dbReference type="ARBA" id="ARBA00022448"/>
    </source>
</evidence>
<dbReference type="AlphaFoldDB" id="A0AAW3MS82"/>
<dbReference type="Gene3D" id="6.10.140.1990">
    <property type="match status" value="1"/>
</dbReference>
<evidence type="ECO:0000259" key="7">
    <source>
        <dbReference type="Pfam" id="PF25944"/>
    </source>
</evidence>
<dbReference type="PANTHER" id="PTHR30469">
    <property type="entry name" value="MULTIDRUG RESISTANCE PROTEIN MDTA"/>
    <property type="match status" value="1"/>
</dbReference>
<proteinExistence type="inferred from homology"/>
<dbReference type="NCBIfam" id="TIGR01730">
    <property type="entry name" value="RND_mfp"/>
    <property type="match status" value="1"/>
</dbReference>
<gene>
    <name evidence="9" type="ORF">WJ96_13155</name>
</gene>